<keyword evidence="1" id="KW-0812">Transmembrane</keyword>
<evidence type="ECO:0000256" key="1">
    <source>
        <dbReference type="SAM" id="Phobius"/>
    </source>
</evidence>
<dbReference type="EMBL" id="BAABAT010000012">
    <property type="protein sequence ID" value="GAA4251854.1"/>
    <property type="molecule type" value="Genomic_DNA"/>
</dbReference>
<name>A0ABP8DBB6_9ACTN</name>
<organism evidence="2 3">
    <name type="scientific">Dactylosporangium darangshiense</name>
    <dbReference type="NCBI Taxonomy" id="579108"/>
    <lineage>
        <taxon>Bacteria</taxon>
        <taxon>Bacillati</taxon>
        <taxon>Actinomycetota</taxon>
        <taxon>Actinomycetes</taxon>
        <taxon>Micromonosporales</taxon>
        <taxon>Micromonosporaceae</taxon>
        <taxon>Dactylosporangium</taxon>
    </lineage>
</organism>
<protein>
    <recommendedName>
        <fullName evidence="4">AAA family ATPase</fullName>
    </recommendedName>
</protein>
<accession>A0ABP8DBB6</accession>
<gene>
    <name evidence="2" type="ORF">GCM10022255_046100</name>
</gene>
<reference evidence="3" key="1">
    <citation type="journal article" date="2019" name="Int. J. Syst. Evol. Microbiol.">
        <title>The Global Catalogue of Microorganisms (GCM) 10K type strain sequencing project: providing services to taxonomists for standard genome sequencing and annotation.</title>
        <authorList>
            <consortium name="The Broad Institute Genomics Platform"/>
            <consortium name="The Broad Institute Genome Sequencing Center for Infectious Disease"/>
            <person name="Wu L."/>
            <person name="Ma J."/>
        </authorList>
    </citation>
    <scope>NUCLEOTIDE SEQUENCE [LARGE SCALE GENOMIC DNA]</scope>
    <source>
        <strain evidence="3">JCM 17441</strain>
    </source>
</reference>
<comment type="caution">
    <text evidence="2">The sequence shown here is derived from an EMBL/GenBank/DDBJ whole genome shotgun (WGS) entry which is preliminary data.</text>
</comment>
<feature type="transmembrane region" description="Helical" evidence="1">
    <location>
        <begin position="41"/>
        <end position="58"/>
    </location>
</feature>
<dbReference type="RefSeq" id="WP_345129193.1">
    <property type="nucleotide sequence ID" value="NZ_BAABAT010000012.1"/>
</dbReference>
<evidence type="ECO:0008006" key="4">
    <source>
        <dbReference type="Google" id="ProtNLM"/>
    </source>
</evidence>
<evidence type="ECO:0000313" key="2">
    <source>
        <dbReference type="EMBL" id="GAA4251854.1"/>
    </source>
</evidence>
<keyword evidence="3" id="KW-1185">Reference proteome</keyword>
<sequence>MTRPALRRRVTLAALWTACVLLIVLAGASQGFAAGRFTWPSWILAAVTAVLAAVLSLAKRPLELASAALGRPMERRQRQREIVESIPGYGVRVDESTARIEMDVHPSVELPEGADPGLSAYFPEYVARDLDDDIRAWIRSRKASGGFIVLVGDAAAGKTRMLYEAPRHEVPSWQMLCPDGAQVHALAQSEAGLAPAVLWLDDVETYIGAGMLTGVTLKRLISRPGQPVLVAATIRTEELAKAFERPASGDEPEINRQCARCSARSGAGREPGRDNLRMHWSQLRAAYGQDGVEVHVRTVEAYAEGLLHRGDAEAAALWRERAGGPWVEG</sequence>
<keyword evidence="1" id="KW-0472">Membrane</keyword>
<keyword evidence="1" id="KW-1133">Transmembrane helix</keyword>
<dbReference type="Proteomes" id="UP001500620">
    <property type="component" value="Unassembled WGS sequence"/>
</dbReference>
<evidence type="ECO:0000313" key="3">
    <source>
        <dbReference type="Proteomes" id="UP001500620"/>
    </source>
</evidence>
<proteinExistence type="predicted"/>